<keyword evidence="6" id="KW-1185">Reference proteome</keyword>
<dbReference type="AlphaFoldDB" id="A0A369UHP7"/>
<dbReference type="PANTHER" id="PTHR31956">
    <property type="entry name" value="NON-SPECIFIC PHOSPHOLIPASE C4-RELATED"/>
    <property type="match status" value="1"/>
</dbReference>
<dbReference type="Gene3D" id="3.40.720.10">
    <property type="entry name" value="Alkaline Phosphatase, subunit A"/>
    <property type="match status" value="2"/>
</dbReference>
<evidence type="ECO:0000313" key="6">
    <source>
        <dbReference type="Proteomes" id="UP000253782"/>
    </source>
</evidence>
<dbReference type="PROSITE" id="PS51318">
    <property type="entry name" value="TAT"/>
    <property type="match status" value="1"/>
</dbReference>
<accession>A0A369UHP7</accession>
<dbReference type="InterPro" id="IPR006311">
    <property type="entry name" value="TAT_signal"/>
</dbReference>
<dbReference type="Proteomes" id="UP000253782">
    <property type="component" value="Unassembled WGS sequence"/>
</dbReference>
<evidence type="ECO:0000256" key="1">
    <source>
        <dbReference type="ARBA" id="ARBA00009717"/>
    </source>
</evidence>
<dbReference type="InterPro" id="IPR008475">
    <property type="entry name" value="PLipase_C_C"/>
</dbReference>
<protein>
    <recommendedName>
        <fullName evidence="2">phospholipase C</fullName>
        <ecNumber evidence="2">3.1.4.3</ecNumber>
    </recommendedName>
</protein>
<dbReference type="InterPro" id="IPR017850">
    <property type="entry name" value="Alkaline_phosphatase_core_sf"/>
</dbReference>
<dbReference type="RefSeq" id="WP_114847155.1">
    <property type="nucleotide sequence ID" value="NZ_JBHSPE010000025.1"/>
</dbReference>
<dbReference type="Pfam" id="PF04185">
    <property type="entry name" value="Phosphoesterase"/>
    <property type="match status" value="1"/>
</dbReference>
<evidence type="ECO:0000256" key="2">
    <source>
        <dbReference type="ARBA" id="ARBA00012018"/>
    </source>
</evidence>
<dbReference type="OrthoDB" id="9770871at2"/>
<dbReference type="NCBIfam" id="TIGR03396">
    <property type="entry name" value="PC_PLC"/>
    <property type="match status" value="1"/>
</dbReference>
<name>A0A369UHP7_9GAMM</name>
<dbReference type="GO" id="GO:0016042">
    <property type="term" value="P:lipid catabolic process"/>
    <property type="evidence" value="ECO:0007669"/>
    <property type="project" value="InterPro"/>
</dbReference>
<organism evidence="5 6">
    <name type="scientific">Dyella tabacisoli</name>
    <dbReference type="NCBI Taxonomy" id="2282381"/>
    <lineage>
        <taxon>Bacteria</taxon>
        <taxon>Pseudomonadati</taxon>
        <taxon>Pseudomonadota</taxon>
        <taxon>Gammaproteobacteria</taxon>
        <taxon>Lysobacterales</taxon>
        <taxon>Rhodanobacteraceae</taxon>
        <taxon>Dyella</taxon>
    </lineage>
</organism>
<dbReference type="EMBL" id="QQAH01000022">
    <property type="protein sequence ID" value="RDD80007.1"/>
    <property type="molecule type" value="Genomic_DNA"/>
</dbReference>
<dbReference type="EC" id="3.1.4.3" evidence="2"/>
<dbReference type="PANTHER" id="PTHR31956:SF1">
    <property type="entry name" value="NON-SPECIFIC PHOSPHOLIPASE C1"/>
    <property type="match status" value="1"/>
</dbReference>
<evidence type="ECO:0000259" key="4">
    <source>
        <dbReference type="Pfam" id="PF05506"/>
    </source>
</evidence>
<dbReference type="Pfam" id="PF05506">
    <property type="entry name" value="PLipase_C_C"/>
    <property type="match status" value="2"/>
</dbReference>
<reference evidence="5 6" key="1">
    <citation type="submission" date="2018-07" db="EMBL/GenBank/DDBJ databases">
        <title>Dyella tabacisoli L4-6T, whole genome shotgun sequence.</title>
        <authorList>
            <person name="Zhou X.-K."/>
            <person name="Li W.-J."/>
            <person name="Duan Y.-Q."/>
        </authorList>
    </citation>
    <scope>NUCLEOTIDE SEQUENCE [LARGE SCALE GENOMIC DNA]</scope>
    <source>
        <strain evidence="5 6">L4-6</strain>
    </source>
</reference>
<dbReference type="InterPro" id="IPR017767">
    <property type="entry name" value="PC-PLC"/>
</dbReference>
<keyword evidence="3" id="KW-0378">Hydrolase</keyword>
<dbReference type="InterPro" id="IPR007312">
    <property type="entry name" value="Phosphoesterase"/>
</dbReference>
<dbReference type="GO" id="GO:0034480">
    <property type="term" value="F:phosphatidylcholine phospholipase C activity"/>
    <property type="evidence" value="ECO:0007669"/>
    <property type="project" value="UniProtKB-EC"/>
</dbReference>
<proteinExistence type="inferred from homology"/>
<evidence type="ECO:0000256" key="3">
    <source>
        <dbReference type="ARBA" id="ARBA00022801"/>
    </source>
</evidence>
<comment type="caution">
    <text evidence="5">The sequence shown here is derived from an EMBL/GenBank/DDBJ whole genome shotgun (WGS) entry which is preliminary data.</text>
</comment>
<feature type="domain" description="Bacterial phospholipase C C-terminal" evidence="4">
    <location>
        <begin position="670"/>
        <end position="750"/>
    </location>
</feature>
<evidence type="ECO:0000313" key="5">
    <source>
        <dbReference type="EMBL" id="RDD80007.1"/>
    </source>
</evidence>
<feature type="domain" description="Bacterial phospholipase C C-terminal" evidence="4">
    <location>
        <begin position="572"/>
        <end position="659"/>
    </location>
</feature>
<comment type="similarity">
    <text evidence="1">Belongs to the bacterial phospholipase C family.</text>
</comment>
<gene>
    <name evidence="5" type="ORF">DVJ77_19235</name>
</gene>
<sequence>MSEIDDIKRRRFLKMTAGSAGGIAALSVWPGLIEKALAIEPHNPTGNPSLADVEHVIIFMQENRSFDHYFGMLPGVRGYGDPRPVPMPSGNYVWYQPEGLNPGSRGFSAHVPHADWTQPAGWYNTDRGAQSANYVLPFRLNQPGNVQFQYMSDLDHSWKASQDTWRNWDTWVPLKSRQSMGCLNSDDLPFYYQLANAFTVCDAYHCSIFSATDPNRFCFWSGTVPPPMNFPDNYGSCGYVSDIQCDINTGITPAMYGQSPQARSAAVAAGIADWKTYPETLTDNRITWKVYQEYDNYGDNYLQYFKNFRIDNSGASIDKSSDPYFQSLYQRGRVFAAASGKTGDAIIAEFAKDVAAGMEPDNPDLGTVKSGLPRVSWIVAPAQFCEHPSSSPGDGESFTARLLNVLVNDHPDVFQKTVFMLMYDENDGYFDHVPPPIPPITAHYGEMTLADAGAAENNGSIPVGLGPRVPMLIISPWTAGGKVYSQLSDHTSVLQFLEQWSVAKGLGTEGRTQCTAISDWRRSVCGDLTEAFDFRRMPAKPINTTTTFKNGTAHAAVPDPQVFPIQTPLARPACRLGYAFSAGIQVDTDSLALAFANTGTVGVALIAYCNPMSSAQEPYHYMVAAGESLLAAPAAIGDDDLYDWAVYGPNGFLREFRGDVKAMLQSGQAPEVTTSHHALRGNILIKLDNRASLNDCVFQVTDNAYYENDPLQIRVEAGRERTIEWRGCSGWYDASVRLAGDAVYFRRLAGCVQHRLRSPTTDPAIGNNRMFGASFSIHGHADTLRFDYAVPPWHHRPKNWLGVFPAGAAPTRANLLQWVYAPRGVGSVMLSTSGKTPLPSGRYDVWYFFDDGYTPLGTKPVSLKI</sequence>